<keyword evidence="5" id="KW-1185">Reference proteome</keyword>
<dbReference type="Gene3D" id="1.50.10.10">
    <property type="match status" value="1"/>
</dbReference>
<evidence type="ECO:0000313" key="5">
    <source>
        <dbReference type="Proteomes" id="UP000315389"/>
    </source>
</evidence>
<name>A0A542ZU67_RARFA</name>
<accession>A0A542ZU67</accession>
<organism evidence="4 5">
    <name type="scientific">Rarobacter faecitabidus</name>
    <dbReference type="NCBI Taxonomy" id="13243"/>
    <lineage>
        <taxon>Bacteria</taxon>
        <taxon>Bacillati</taxon>
        <taxon>Actinomycetota</taxon>
        <taxon>Actinomycetes</taxon>
        <taxon>Micrococcales</taxon>
        <taxon>Rarobacteraceae</taxon>
        <taxon>Rarobacter</taxon>
    </lineage>
</organism>
<sequence>MKLRLSAIVAAVPLALTMALTPAVHAAPSAEPQAAAVTTDDLADSSAHQQRWISSPGSRITLNPGNPAELAPTIPLKTEYFGWGGESYQEPQLKIFRAQDRAPQSAGGSTATEVGFREDFNDLATNNWQNENVTSQIVNLDGANKGLKATTAAGSEYGNVYSKKITVNLTEYPMLTVSVPELGGGGVSYWALKIWPDGSGDRTVQSDTNQAGTFDYDLSEIDSTSSLTGVQTFQVRLFVTRSDGVNARTATFDYLQFWGTGDDGGEPVEPTVGFSDPMNATTQSLWSANNNQGNGMTYSADSSGGRVTRGAGASSEWGAIERSVTVDLDRFQTMSITVGATSGSWNAAIVEGGYEKKKVASSDLTDARTVTLDVASATGWSGTKTFQVRIYHNGAVGSSTLFTNLHFSGTPQWLDAASSYTSTWRPEAIDYTAQWAEGDSIAGFDTTVGMDAFGRVLRPTFSNGYLAVLGRYQGEASYDKATGTLSVITSKDFGSNAWSVKLPAGTDLYFFTSEGSARKGKNGGANPRPGGGYWAATLDPASDLAIGFGYELMASNSSTEATRAAAASAAHAGNAATVTALEQARTGWRQHYNDFLAQVPAPQDFELSGIDAKGLSSADVKRAYYTAWIGLETNIMAPTPETQEPGDGFWQIATGKPSTYASGPRGAEASAEWDSLFGIQFMSYIRPQIAWSAFKGNLKHAVPEPGTSHETLPSRKAQTAWILYEVTGDQTQLASVYDRMVQYLDWASRDENMQWSYTSGGKAERDAEFYVSMIVDLGYAAKISRQLGHESDAQRWEQTATTLTSTYASLFFPPSGSPLYKTWIANTQGWPIHGNVTEPIQYVLTGLHTPGLGATQMDKLKTLFNNNFNVSKGLAGLTGPGNKDIKAPDIQFVTYGLLGQGMATEAEQVLHIMNRDIIRSGVFAETYGVNGDGSIWGGSVAPSIFGNIHFIDNVWIANGYRMDVGDPAILRLPGTTGGLTGLKVHGLPFDLDIDGSTAKLSGTAVNAGSLPASIDVSVVGQTVLPPVAAPSSDASLSSLAYDGVAVPGFTAAVKDYQVELPVGSASVPQVSASAAHPGASVSVSQAAGLPGTAEVVVTAADGTTATYSIHFTVATKPGEPGPQPTAVTLVAPATIAAAFGQSARLVVTAQATGAIPAGDIAVFEGSRKLASAKLAAGRATVVLPAALAVGRHSFRIAFTPSGTSFKAAQASSILTVTKAKPTLKAVKIVSPKKAGGKIKRGKAAKVKVIVAGVAGVAPTGKVVLKAGKRTVASGKLKKSGTRSVVTVTIKKSATKGLKKTTRLKVAMTESKTYSQLLKTTKLRVVK</sequence>
<feature type="compositionally biased region" description="Polar residues" evidence="1">
    <location>
        <begin position="46"/>
        <end position="64"/>
    </location>
</feature>
<keyword evidence="2" id="KW-0732">Signal</keyword>
<proteinExistence type="predicted"/>
<dbReference type="OrthoDB" id="6402258at2"/>
<gene>
    <name evidence="4" type="ORF">FB461_0284</name>
</gene>
<dbReference type="Proteomes" id="UP000315389">
    <property type="component" value="Unassembled WGS sequence"/>
</dbReference>
<reference evidence="4 5" key="1">
    <citation type="submission" date="2019-06" db="EMBL/GenBank/DDBJ databases">
        <title>Sequencing the genomes of 1000 actinobacteria strains.</title>
        <authorList>
            <person name="Klenk H.-P."/>
        </authorList>
    </citation>
    <scope>NUCLEOTIDE SEQUENCE [LARGE SCALE GENOMIC DNA]</scope>
    <source>
        <strain evidence="4 5">DSM 4813</strain>
    </source>
</reference>
<dbReference type="Pfam" id="PF17389">
    <property type="entry name" value="Bac_rhamnosid6H"/>
    <property type="match status" value="1"/>
</dbReference>
<dbReference type="InterPro" id="IPR008928">
    <property type="entry name" value="6-hairpin_glycosidase_sf"/>
</dbReference>
<feature type="chain" id="PRO_5021946342" description="Alpha-L-rhamnosidase six-hairpin glycosidase domain-containing protein" evidence="2">
    <location>
        <begin position="27"/>
        <end position="1326"/>
    </location>
</feature>
<dbReference type="GO" id="GO:0005975">
    <property type="term" value="P:carbohydrate metabolic process"/>
    <property type="evidence" value="ECO:0007669"/>
    <property type="project" value="InterPro"/>
</dbReference>
<evidence type="ECO:0000256" key="2">
    <source>
        <dbReference type="SAM" id="SignalP"/>
    </source>
</evidence>
<protein>
    <recommendedName>
        <fullName evidence="3">Alpha-L-rhamnosidase six-hairpin glycosidase domain-containing protein</fullName>
    </recommendedName>
</protein>
<comment type="caution">
    <text evidence="4">The sequence shown here is derived from an EMBL/GenBank/DDBJ whole genome shotgun (WGS) entry which is preliminary data.</text>
</comment>
<dbReference type="InterPro" id="IPR035396">
    <property type="entry name" value="Bac_rhamnosid6H"/>
</dbReference>
<feature type="signal peptide" evidence="2">
    <location>
        <begin position="1"/>
        <end position="26"/>
    </location>
</feature>
<dbReference type="SUPFAM" id="SSF48208">
    <property type="entry name" value="Six-hairpin glycosidases"/>
    <property type="match status" value="1"/>
</dbReference>
<dbReference type="RefSeq" id="WP_142118248.1">
    <property type="nucleotide sequence ID" value="NZ_BAAASV010000002.1"/>
</dbReference>
<evidence type="ECO:0000259" key="3">
    <source>
        <dbReference type="Pfam" id="PF17389"/>
    </source>
</evidence>
<dbReference type="EMBL" id="VFOS01000001">
    <property type="protein sequence ID" value="TQL63806.1"/>
    <property type="molecule type" value="Genomic_DNA"/>
</dbReference>
<feature type="region of interest" description="Disordered" evidence="1">
    <location>
        <begin position="31"/>
        <end position="66"/>
    </location>
</feature>
<evidence type="ECO:0000313" key="4">
    <source>
        <dbReference type="EMBL" id="TQL63806.1"/>
    </source>
</evidence>
<feature type="domain" description="Alpha-L-rhamnosidase six-hairpin glycosidase" evidence="3">
    <location>
        <begin position="696"/>
        <end position="821"/>
    </location>
</feature>
<evidence type="ECO:0000256" key="1">
    <source>
        <dbReference type="SAM" id="MobiDB-lite"/>
    </source>
</evidence>
<dbReference type="InterPro" id="IPR012341">
    <property type="entry name" value="6hp_glycosidase-like_sf"/>
</dbReference>